<dbReference type="SUPFAM" id="SSF56349">
    <property type="entry name" value="DNA breaking-rejoining enzymes"/>
    <property type="match status" value="1"/>
</dbReference>
<dbReference type="SUPFAM" id="SSF53098">
    <property type="entry name" value="Ribonuclease H-like"/>
    <property type="match status" value="1"/>
</dbReference>
<organism evidence="4">
    <name type="scientific">Codium arenicola</name>
    <dbReference type="NCBI Taxonomy" id="1191365"/>
    <lineage>
        <taxon>Eukaryota</taxon>
        <taxon>Viridiplantae</taxon>
        <taxon>Chlorophyta</taxon>
        <taxon>core chlorophytes</taxon>
        <taxon>Ulvophyceae</taxon>
        <taxon>TCBD clade</taxon>
        <taxon>Bryopsidales</taxon>
        <taxon>Bryopsidineae</taxon>
        <taxon>Codiaceae</taxon>
        <taxon>Codium</taxon>
    </lineage>
</organism>
<sequence>MFVVIDLANGECLAAKAFNESNNRYINERGISSLYLVKFMKCIIEQKYVPIIDHKLIIHSDQGPEFRSDNWAKLEDLNVQLSMTTYPNSTQENAVCERFQRTLKTLLKLKQFKPTIPKQVKNLAQLNLILSKRINNINLNHLNKRDKQQGASVFRQKFLKGIQTNQIHKQTLKQPLAFDSKYIPDSNFKSVDQFKNQIAQSETSTQIYSKTDQILDKINKVCDQNHLLALKNDEMQQTIDRVDRNMKKVGNKLIKKKRKIRKTVPKRTGINFTIFDILMQVPRLPGYSQINHFRFILTSVLFFATGLRSSDICRLTFTNFQELCNDAATRIFSLKTQSSFVVTIAPKAQTLLNKYHSLAQMIFAINADNPKLHNQNQEVTLNHTQHFKTFNQWYNTHLKAKCQFAYEEFKKAGMQPELMHILSHSFRIGRVGRFMQANCHIDLKFVSTRIGHKSVSTTEKYIRLDPLDPTLLQTMNNIEDQAFE</sequence>
<geneLocation type="chloroplast" evidence="4"/>
<dbReference type="AlphaFoldDB" id="A0A2P0QHY4"/>
<dbReference type="GO" id="GO:0015074">
    <property type="term" value="P:DNA integration"/>
    <property type="evidence" value="ECO:0007669"/>
    <property type="project" value="InterPro"/>
</dbReference>
<evidence type="ECO:0000256" key="1">
    <source>
        <dbReference type="ARBA" id="ARBA00023125"/>
    </source>
</evidence>
<protein>
    <recommendedName>
        <fullName evidence="3">Integrase catalytic domain-containing protein</fullName>
    </recommendedName>
</protein>
<keyword evidence="1" id="KW-0238">DNA-binding</keyword>
<dbReference type="GO" id="GO:0006310">
    <property type="term" value="P:DNA recombination"/>
    <property type="evidence" value="ECO:0007669"/>
    <property type="project" value="UniProtKB-KW"/>
</dbReference>
<dbReference type="RefSeq" id="YP_009472715.1">
    <property type="nucleotide sequence ID" value="NC_037366.1"/>
</dbReference>
<dbReference type="EMBL" id="KY819066">
    <property type="protein sequence ID" value="ARO74342.1"/>
    <property type="molecule type" value="Genomic_DNA"/>
</dbReference>
<accession>A0A2P0QHY4</accession>
<dbReference type="Gene3D" id="1.10.443.10">
    <property type="entry name" value="Intergrase catalytic core"/>
    <property type="match status" value="1"/>
</dbReference>
<feature type="domain" description="Integrase catalytic" evidence="3">
    <location>
        <begin position="1"/>
        <end position="158"/>
    </location>
</feature>
<reference evidence="4" key="1">
    <citation type="submission" date="2017-03" db="EMBL/GenBank/DDBJ databases">
        <title>Chloroplast genome evolution in siphonous green algae.</title>
        <authorList>
            <person name="Cremen M.C."/>
            <person name="Marcelino V.R."/>
            <person name="Verbruggen H."/>
        </authorList>
    </citation>
    <scope>NUCLEOTIDE SEQUENCE</scope>
</reference>
<proteinExistence type="predicted"/>
<dbReference type="InterPro" id="IPR011010">
    <property type="entry name" value="DNA_brk_join_enz"/>
</dbReference>
<evidence type="ECO:0000259" key="3">
    <source>
        <dbReference type="PROSITE" id="PS50994"/>
    </source>
</evidence>
<dbReference type="InterPro" id="IPR036397">
    <property type="entry name" value="RNaseH_sf"/>
</dbReference>
<dbReference type="PANTHER" id="PTHR30349:SF41">
    <property type="entry name" value="INTEGRASE_RECOMBINASE PROTEIN MJ0367-RELATED"/>
    <property type="match status" value="1"/>
</dbReference>
<dbReference type="InterPro" id="IPR013762">
    <property type="entry name" value="Integrase-like_cat_sf"/>
</dbReference>
<keyword evidence="4" id="KW-0150">Chloroplast</keyword>
<evidence type="ECO:0000313" key="4">
    <source>
        <dbReference type="EMBL" id="ARO74342.1"/>
    </source>
</evidence>
<gene>
    <name evidence="4" type="primary">orf484</name>
</gene>
<keyword evidence="4" id="KW-0934">Plastid</keyword>
<dbReference type="Gene3D" id="3.30.420.10">
    <property type="entry name" value="Ribonuclease H-like superfamily/Ribonuclease H"/>
    <property type="match status" value="1"/>
</dbReference>
<dbReference type="InterPro" id="IPR012337">
    <property type="entry name" value="RNaseH-like_sf"/>
</dbReference>
<dbReference type="InterPro" id="IPR002104">
    <property type="entry name" value="Integrase_catalytic"/>
</dbReference>
<dbReference type="Pfam" id="PF00589">
    <property type="entry name" value="Phage_integrase"/>
    <property type="match status" value="1"/>
</dbReference>
<dbReference type="InterPro" id="IPR001584">
    <property type="entry name" value="Integrase_cat-core"/>
</dbReference>
<keyword evidence="2" id="KW-0233">DNA recombination</keyword>
<dbReference type="GO" id="GO:0003677">
    <property type="term" value="F:DNA binding"/>
    <property type="evidence" value="ECO:0007669"/>
    <property type="project" value="UniProtKB-KW"/>
</dbReference>
<dbReference type="PANTHER" id="PTHR30349">
    <property type="entry name" value="PHAGE INTEGRASE-RELATED"/>
    <property type="match status" value="1"/>
</dbReference>
<name>A0A2P0QHY4_9CHLO</name>
<dbReference type="GeneID" id="37276314"/>
<evidence type="ECO:0000256" key="2">
    <source>
        <dbReference type="ARBA" id="ARBA00023172"/>
    </source>
</evidence>
<dbReference type="PROSITE" id="PS50994">
    <property type="entry name" value="INTEGRASE"/>
    <property type="match status" value="1"/>
</dbReference>
<dbReference type="InterPro" id="IPR050090">
    <property type="entry name" value="Tyrosine_recombinase_XerCD"/>
</dbReference>